<name>A0A813V7J7_9BILA</name>
<dbReference type="InterPro" id="IPR029064">
    <property type="entry name" value="Ribosomal_eL30-like_sf"/>
</dbReference>
<evidence type="ECO:0000313" key="4">
    <source>
        <dbReference type="Proteomes" id="UP000663889"/>
    </source>
</evidence>
<dbReference type="AlphaFoldDB" id="A0A813V7J7"/>
<dbReference type="Gene3D" id="3.30.1330.30">
    <property type="match status" value="1"/>
</dbReference>
<evidence type="ECO:0000259" key="1">
    <source>
        <dbReference type="Pfam" id="PF03464"/>
    </source>
</evidence>
<accession>A0A813V7J7</accession>
<dbReference type="PANTHER" id="PTHR10113">
    <property type="entry name" value="PEPTIDE CHAIN RELEASE FACTOR SUBUNIT 1"/>
    <property type="match status" value="1"/>
</dbReference>
<reference evidence="3" key="1">
    <citation type="submission" date="2021-02" db="EMBL/GenBank/DDBJ databases">
        <authorList>
            <person name="Nowell W R."/>
        </authorList>
    </citation>
    <scope>NUCLEOTIDE SEQUENCE</scope>
</reference>
<dbReference type="Pfam" id="PF03465">
    <property type="entry name" value="eRF1_3"/>
    <property type="match status" value="1"/>
</dbReference>
<dbReference type="InterPro" id="IPR004403">
    <property type="entry name" value="Peptide_chain-rel_eRF1/aRF1"/>
</dbReference>
<dbReference type="EMBL" id="CAJNOU010000060">
    <property type="protein sequence ID" value="CAF0841143.1"/>
    <property type="molecule type" value="Genomic_DNA"/>
</dbReference>
<dbReference type="Pfam" id="PF03464">
    <property type="entry name" value="eRF1_2"/>
    <property type="match status" value="1"/>
</dbReference>
<proteinExistence type="predicted"/>
<gene>
    <name evidence="3" type="ORF">SEV965_LOCUS2611</name>
</gene>
<dbReference type="SUPFAM" id="SSF53137">
    <property type="entry name" value="Translational machinery components"/>
    <property type="match status" value="1"/>
</dbReference>
<dbReference type="InterPro" id="IPR005141">
    <property type="entry name" value="eRF1_2"/>
</dbReference>
<evidence type="ECO:0000259" key="2">
    <source>
        <dbReference type="Pfam" id="PF03465"/>
    </source>
</evidence>
<dbReference type="GO" id="GO:0003747">
    <property type="term" value="F:translation release factor activity"/>
    <property type="evidence" value="ECO:0007669"/>
    <property type="project" value="InterPro"/>
</dbReference>
<sequence length="278" mass="32433">MCSYGYRVLMRVLIQEALFTILHGNFRDVITKFSVDLPRKRRYGGASALRQARLRNEKRYNYIQKVSEVAVQCFITDGKANVTSIILAIEGTFTSEFQQPDIFDPRLQEKLLQRVIISYGGENGFNQAIDLASETLSNIKLIQEKKVISRYFDEVSKNSNNYCFGVDETLKALEMGAVETLIVWENFDVKHYFLHDSQRSKMYTIHLCVDQEEKLDSQDKDTDAKWEHVEKMPLLEWFAKNCKKFGILRPTINFQNSNIDKDAELIDHNDNDYTFFFD</sequence>
<feature type="domain" description="eRF1" evidence="2">
    <location>
        <begin position="141"/>
        <end position="246"/>
    </location>
</feature>
<dbReference type="SUPFAM" id="SSF55315">
    <property type="entry name" value="L30e-like"/>
    <property type="match status" value="1"/>
</dbReference>
<dbReference type="Gene3D" id="3.30.420.60">
    <property type="entry name" value="eRF1 domain 2"/>
    <property type="match status" value="1"/>
</dbReference>
<feature type="domain" description="eRF1" evidence="1">
    <location>
        <begin position="15"/>
        <end position="138"/>
    </location>
</feature>
<organism evidence="3 4">
    <name type="scientific">Rotaria sordida</name>
    <dbReference type="NCBI Taxonomy" id="392033"/>
    <lineage>
        <taxon>Eukaryota</taxon>
        <taxon>Metazoa</taxon>
        <taxon>Spiralia</taxon>
        <taxon>Gnathifera</taxon>
        <taxon>Rotifera</taxon>
        <taxon>Eurotatoria</taxon>
        <taxon>Bdelloidea</taxon>
        <taxon>Philodinida</taxon>
        <taxon>Philodinidae</taxon>
        <taxon>Rotaria</taxon>
    </lineage>
</organism>
<dbReference type="InterPro" id="IPR042226">
    <property type="entry name" value="eFR1_2_sf"/>
</dbReference>
<protein>
    <submittedName>
        <fullName evidence="3">Uncharacterized protein</fullName>
    </submittedName>
</protein>
<evidence type="ECO:0000313" key="3">
    <source>
        <dbReference type="EMBL" id="CAF0841143.1"/>
    </source>
</evidence>
<dbReference type="InterPro" id="IPR005142">
    <property type="entry name" value="eRF1_3"/>
</dbReference>
<comment type="caution">
    <text evidence="3">The sequence shown here is derived from an EMBL/GenBank/DDBJ whole genome shotgun (WGS) entry which is preliminary data.</text>
</comment>
<dbReference type="Proteomes" id="UP000663889">
    <property type="component" value="Unassembled WGS sequence"/>
</dbReference>